<proteinExistence type="predicted"/>
<gene>
    <name evidence="1" type="ORF">L6164_037591</name>
</gene>
<dbReference type="EMBL" id="CM039439">
    <property type="protein sequence ID" value="KAI4297716.1"/>
    <property type="molecule type" value="Genomic_DNA"/>
</dbReference>
<evidence type="ECO:0000313" key="1">
    <source>
        <dbReference type="EMBL" id="KAI4297716.1"/>
    </source>
</evidence>
<organism evidence="1 2">
    <name type="scientific">Bauhinia variegata</name>
    <name type="common">Purple orchid tree</name>
    <name type="synonym">Phanera variegata</name>
    <dbReference type="NCBI Taxonomy" id="167791"/>
    <lineage>
        <taxon>Eukaryota</taxon>
        <taxon>Viridiplantae</taxon>
        <taxon>Streptophyta</taxon>
        <taxon>Embryophyta</taxon>
        <taxon>Tracheophyta</taxon>
        <taxon>Spermatophyta</taxon>
        <taxon>Magnoliopsida</taxon>
        <taxon>eudicotyledons</taxon>
        <taxon>Gunneridae</taxon>
        <taxon>Pentapetalae</taxon>
        <taxon>rosids</taxon>
        <taxon>fabids</taxon>
        <taxon>Fabales</taxon>
        <taxon>Fabaceae</taxon>
        <taxon>Cercidoideae</taxon>
        <taxon>Cercideae</taxon>
        <taxon>Bauhiniinae</taxon>
        <taxon>Bauhinia</taxon>
    </lineage>
</organism>
<reference evidence="1 2" key="1">
    <citation type="journal article" date="2022" name="DNA Res.">
        <title>Chromosomal-level genome assembly of the orchid tree Bauhinia variegata (Leguminosae; Cercidoideae) supports the allotetraploid origin hypothesis of Bauhinia.</title>
        <authorList>
            <person name="Zhong Y."/>
            <person name="Chen Y."/>
            <person name="Zheng D."/>
            <person name="Pang J."/>
            <person name="Liu Y."/>
            <person name="Luo S."/>
            <person name="Meng S."/>
            <person name="Qian L."/>
            <person name="Wei D."/>
            <person name="Dai S."/>
            <person name="Zhou R."/>
        </authorList>
    </citation>
    <scope>NUCLEOTIDE SEQUENCE [LARGE SCALE GENOMIC DNA]</scope>
    <source>
        <strain evidence="1">BV-YZ2020</strain>
    </source>
</reference>
<accession>A0ACB9KKN3</accession>
<evidence type="ECO:0000313" key="2">
    <source>
        <dbReference type="Proteomes" id="UP000828941"/>
    </source>
</evidence>
<keyword evidence="2" id="KW-1185">Reference proteome</keyword>
<sequence length="146" mass="16008">MDYSQNGNVKSTENGLCTVPEVEGDLSKLLDKPRTLNLSIDRQRSCDERSLSELSLAFSPRPMSKNAENTSRPIDHPDNAFSPGPKSVGNTPGSLTWDPNPIVSEAWEALRRSLVYFRGQPVGTIAASDNSDEKLNYDQVPDPCSV</sequence>
<dbReference type="Proteomes" id="UP000828941">
    <property type="component" value="Chromosome 14"/>
</dbReference>
<comment type="caution">
    <text evidence="1">The sequence shown here is derived from an EMBL/GenBank/DDBJ whole genome shotgun (WGS) entry which is preliminary data.</text>
</comment>
<protein>
    <submittedName>
        <fullName evidence="1">Uncharacterized protein</fullName>
    </submittedName>
</protein>
<name>A0ACB9KKN3_BAUVA</name>